<evidence type="ECO:0000313" key="3">
    <source>
        <dbReference type="Proteomes" id="UP000320095"/>
    </source>
</evidence>
<dbReference type="EMBL" id="RCZG01000011">
    <property type="protein sequence ID" value="TPG31702.1"/>
    <property type="molecule type" value="Genomic_DNA"/>
</dbReference>
<dbReference type="InterPro" id="IPR052961">
    <property type="entry name" value="Oxido-Kinase-like_Enzymes"/>
</dbReference>
<name>A0A502E4J5_9MYCO</name>
<dbReference type="Pfam" id="PF01636">
    <property type="entry name" value="APH"/>
    <property type="match status" value="1"/>
</dbReference>
<dbReference type="PANTHER" id="PTHR23020">
    <property type="entry name" value="UNCHARACTERIZED NUCLEAR HORMONE RECEPTOR-RELATED"/>
    <property type="match status" value="1"/>
</dbReference>
<dbReference type="Pfam" id="PF23213">
    <property type="entry name" value="DUF7065"/>
    <property type="match status" value="1"/>
</dbReference>
<dbReference type="InterPro" id="IPR002575">
    <property type="entry name" value="Aminoglycoside_PTrfase"/>
</dbReference>
<dbReference type="AlphaFoldDB" id="A0A502E4J5"/>
<dbReference type="Gene3D" id="3.90.1200.10">
    <property type="match status" value="1"/>
</dbReference>
<evidence type="ECO:0000259" key="1">
    <source>
        <dbReference type="SMART" id="SM00587"/>
    </source>
</evidence>
<dbReference type="SUPFAM" id="SSF56112">
    <property type="entry name" value="Protein kinase-like (PK-like)"/>
    <property type="match status" value="1"/>
</dbReference>
<dbReference type="PANTHER" id="PTHR23020:SF41">
    <property type="entry name" value="AMINOGLYCOSIDE PHOSPHOTRANSFERASE DOMAIN-CONTAINING PROTEIN"/>
    <property type="match status" value="1"/>
</dbReference>
<keyword evidence="3" id="KW-1185">Reference proteome</keyword>
<feature type="domain" description="CHK kinase-like" evidence="1">
    <location>
        <begin position="129"/>
        <end position="299"/>
    </location>
</feature>
<organism evidence="2 3">
    <name type="scientific">Mycolicibacterium hodleri</name>
    <dbReference type="NCBI Taxonomy" id="49897"/>
    <lineage>
        <taxon>Bacteria</taxon>
        <taxon>Bacillati</taxon>
        <taxon>Actinomycetota</taxon>
        <taxon>Actinomycetes</taxon>
        <taxon>Mycobacteriales</taxon>
        <taxon>Mycobacteriaceae</taxon>
        <taxon>Mycolicibacterium</taxon>
    </lineage>
</organism>
<dbReference type="InterPro" id="IPR015897">
    <property type="entry name" value="CHK_kinase-like"/>
</dbReference>
<dbReference type="InterPro" id="IPR055492">
    <property type="entry name" value="DUF7064"/>
</dbReference>
<comment type="caution">
    <text evidence="2">The sequence shown here is derived from an EMBL/GenBank/DDBJ whole genome shotgun (WGS) entry which is preliminary data.</text>
</comment>
<protein>
    <submittedName>
        <fullName evidence="2">DUF1679 domain-containing protein</fullName>
    </submittedName>
</protein>
<sequence length="671" mass="73610">MTASNRSVRKPVVASAQDVDMLIRDSGEITAEWLRQVLDLDELTVESVERIGTGQMSHSHRVEFVTAGGSGSVVVKLASDDSNSRATGVGMGAYYREVAFYRNASGRSAGPLPSCYLAVHDDSEGWFTLVLEDIAAASVGDQIRGCSGNQAQLAIRALAELHAPVFNDAAEGVRPHLNQPNPLNQALLSVLLPSFLERYGDRISPEHGDVCRAFVSALDGWAADFRHPLGLIHGDYRLDNLLFTAESCTVVDWQTVSWGPVMSDVAYFLGSSLTLADRRKHERDLVRFYYDQIVARGVTNFTWDQCWAGYRRQSFCCLLITIAAGVVVERTDRGDDMFTAVLARVCQQILDLEALSLLPSADAAPAALRPEPSDEGRHTPGREPLWNESWYFDAVDASETLGVYVRLGLQPNQGTCFFAASLVQPGQPALMLVDERIPLPLEDGPVDSVRSESVRAVLECVEPLNRYHVTLDGTAESFADHAAPLRNESGAPTAVSIDLWWETDGIPYQWRAATRYEIPCRVSGIVHVGDRRFDFAGPGQRDHSWGSRDWWANDWMWSAFHLDDGTRTHSVTVPGMPGGLAVGYVQRDGKLTEVHSGSSTETVGSDGLVSAATVVTAPENLVLDVEPMAFGSLRLEAANGRVTHFQRAMARVRAVDGRTGVGWIEWNRNQR</sequence>
<dbReference type="SMART" id="SM00587">
    <property type="entry name" value="CHK"/>
    <property type="match status" value="1"/>
</dbReference>
<reference evidence="2 3" key="1">
    <citation type="journal article" date="2019" name="Environ. Microbiol.">
        <title>Species interactions and distinct microbial communities in high Arctic permafrost affected cryosols are associated with the CH4 and CO2 gas fluxes.</title>
        <authorList>
            <person name="Altshuler I."/>
            <person name="Hamel J."/>
            <person name="Turney S."/>
            <person name="Magnuson E."/>
            <person name="Levesque R."/>
            <person name="Greer C."/>
            <person name="Whyte L.G."/>
        </authorList>
    </citation>
    <scope>NUCLEOTIDE SEQUENCE [LARGE SCALE GENOMIC DNA]</scope>
    <source>
        <strain evidence="2 3">S5.20</strain>
    </source>
</reference>
<dbReference type="Pfam" id="PF23212">
    <property type="entry name" value="DUF7064"/>
    <property type="match status" value="1"/>
</dbReference>
<dbReference type="SUPFAM" id="SSF159245">
    <property type="entry name" value="AttH-like"/>
    <property type="match status" value="1"/>
</dbReference>
<gene>
    <name evidence="2" type="ORF">EAH80_22470</name>
</gene>
<evidence type="ECO:0000313" key="2">
    <source>
        <dbReference type="EMBL" id="TPG31702.1"/>
    </source>
</evidence>
<accession>A0A502E4J5</accession>
<dbReference type="InterPro" id="IPR055493">
    <property type="entry name" value="DUF7065"/>
</dbReference>
<proteinExistence type="predicted"/>
<dbReference type="InterPro" id="IPR011009">
    <property type="entry name" value="Kinase-like_dom_sf"/>
</dbReference>
<dbReference type="Proteomes" id="UP000320095">
    <property type="component" value="Unassembled WGS sequence"/>
</dbReference>